<sequence length="96" mass="11203">MLRGLGDNERNDYEVLKKAMRQELRLSAAEYLDEFAKASKLNDENWSQFASRVGTQFDYNLKSKKVETKDEVVANMVADRIKNSLIAEIIEYIRLR</sequence>
<dbReference type="VEuPathDB" id="VectorBase:HLOH_060337"/>
<dbReference type="Proteomes" id="UP000821853">
    <property type="component" value="Unassembled WGS sequence"/>
</dbReference>
<proteinExistence type="predicted"/>
<keyword evidence="2" id="KW-1185">Reference proteome</keyword>
<dbReference type="EMBL" id="JABSTR010000009">
    <property type="protein sequence ID" value="KAH9378953.1"/>
    <property type="molecule type" value="Genomic_DNA"/>
</dbReference>
<protein>
    <submittedName>
        <fullName evidence="1">Uncharacterized protein</fullName>
    </submittedName>
</protein>
<gene>
    <name evidence="1" type="ORF">HPB48_012070</name>
</gene>
<accession>A0A9J6GVM4</accession>
<evidence type="ECO:0000313" key="2">
    <source>
        <dbReference type="Proteomes" id="UP000821853"/>
    </source>
</evidence>
<dbReference type="AlphaFoldDB" id="A0A9J6GVM4"/>
<dbReference type="OrthoDB" id="6509498at2759"/>
<dbReference type="PANTHER" id="PTHR46888">
    <property type="entry name" value="ZINC KNUCKLE DOMAINCONTAINING PROTEIN-RELATED"/>
    <property type="match status" value="1"/>
</dbReference>
<organism evidence="1 2">
    <name type="scientific">Haemaphysalis longicornis</name>
    <name type="common">Bush tick</name>
    <dbReference type="NCBI Taxonomy" id="44386"/>
    <lineage>
        <taxon>Eukaryota</taxon>
        <taxon>Metazoa</taxon>
        <taxon>Ecdysozoa</taxon>
        <taxon>Arthropoda</taxon>
        <taxon>Chelicerata</taxon>
        <taxon>Arachnida</taxon>
        <taxon>Acari</taxon>
        <taxon>Parasitiformes</taxon>
        <taxon>Ixodida</taxon>
        <taxon>Ixodoidea</taxon>
        <taxon>Ixodidae</taxon>
        <taxon>Haemaphysalinae</taxon>
        <taxon>Haemaphysalis</taxon>
    </lineage>
</organism>
<name>A0A9J6GVM4_HAELO</name>
<reference evidence="1 2" key="1">
    <citation type="journal article" date="2020" name="Cell">
        <title>Large-Scale Comparative Analyses of Tick Genomes Elucidate Their Genetic Diversity and Vector Capacities.</title>
        <authorList>
            <consortium name="Tick Genome and Microbiome Consortium (TIGMIC)"/>
            <person name="Jia N."/>
            <person name="Wang J."/>
            <person name="Shi W."/>
            <person name="Du L."/>
            <person name="Sun Y."/>
            <person name="Zhan W."/>
            <person name="Jiang J.F."/>
            <person name="Wang Q."/>
            <person name="Zhang B."/>
            <person name="Ji P."/>
            <person name="Bell-Sakyi L."/>
            <person name="Cui X.M."/>
            <person name="Yuan T.T."/>
            <person name="Jiang B.G."/>
            <person name="Yang W.F."/>
            <person name="Lam T.T."/>
            <person name="Chang Q.C."/>
            <person name="Ding S.J."/>
            <person name="Wang X.J."/>
            <person name="Zhu J.G."/>
            <person name="Ruan X.D."/>
            <person name="Zhao L."/>
            <person name="Wei J.T."/>
            <person name="Ye R.Z."/>
            <person name="Que T.C."/>
            <person name="Du C.H."/>
            <person name="Zhou Y.H."/>
            <person name="Cheng J.X."/>
            <person name="Dai P.F."/>
            <person name="Guo W.B."/>
            <person name="Han X.H."/>
            <person name="Huang E.J."/>
            <person name="Li L.F."/>
            <person name="Wei W."/>
            <person name="Gao Y.C."/>
            <person name="Liu J.Z."/>
            <person name="Shao H.Z."/>
            <person name="Wang X."/>
            <person name="Wang C.C."/>
            <person name="Yang T.C."/>
            <person name="Huo Q.B."/>
            <person name="Li W."/>
            <person name="Chen H.Y."/>
            <person name="Chen S.E."/>
            <person name="Zhou L.G."/>
            <person name="Ni X.B."/>
            <person name="Tian J.H."/>
            <person name="Sheng Y."/>
            <person name="Liu T."/>
            <person name="Pan Y.S."/>
            <person name="Xia L.Y."/>
            <person name="Li J."/>
            <person name="Zhao F."/>
            <person name="Cao W.C."/>
        </authorList>
    </citation>
    <scope>NUCLEOTIDE SEQUENCE [LARGE SCALE GENOMIC DNA]</scope>
    <source>
        <strain evidence="1">HaeL-2018</strain>
    </source>
</reference>
<comment type="caution">
    <text evidence="1">The sequence shown here is derived from an EMBL/GenBank/DDBJ whole genome shotgun (WGS) entry which is preliminary data.</text>
</comment>
<evidence type="ECO:0000313" key="1">
    <source>
        <dbReference type="EMBL" id="KAH9378953.1"/>
    </source>
</evidence>
<dbReference type="PANTHER" id="PTHR46888:SF1">
    <property type="entry name" value="RIBONUCLEASE H"/>
    <property type="match status" value="1"/>
</dbReference>